<proteinExistence type="predicted"/>
<accession>A0A6G1CCR2</accession>
<keyword evidence="3" id="KW-1185">Reference proteome</keyword>
<evidence type="ECO:0000256" key="1">
    <source>
        <dbReference type="SAM" id="MobiDB-lite"/>
    </source>
</evidence>
<protein>
    <submittedName>
        <fullName evidence="2">Uncharacterized protein</fullName>
    </submittedName>
</protein>
<dbReference type="AlphaFoldDB" id="A0A6G1CCR2"/>
<evidence type="ECO:0000313" key="3">
    <source>
        <dbReference type="Proteomes" id="UP000479710"/>
    </source>
</evidence>
<dbReference type="OrthoDB" id="1938835at2759"/>
<sequence>MEIPALFSNHSSGSIRPETKSGSIAPTDGFSNGGSPSDVFNKLKCHKSDRKRESSRIVRSDLRVNSGNLLIWPRRPADPRQAILPLRQSFPGSR</sequence>
<comment type="caution">
    <text evidence="2">The sequence shown here is derived from an EMBL/GenBank/DDBJ whole genome shotgun (WGS) entry which is preliminary data.</text>
</comment>
<gene>
    <name evidence="2" type="ORF">E2562_001656</name>
</gene>
<feature type="region of interest" description="Disordered" evidence="1">
    <location>
        <begin position="1"/>
        <end position="56"/>
    </location>
</feature>
<reference evidence="2 3" key="1">
    <citation type="submission" date="2019-11" db="EMBL/GenBank/DDBJ databases">
        <title>Whole genome sequence of Oryza granulata.</title>
        <authorList>
            <person name="Li W."/>
        </authorList>
    </citation>
    <scope>NUCLEOTIDE SEQUENCE [LARGE SCALE GENOMIC DNA]</scope>
    <source>
        <strain evidence="3">cv. Menghai</strain>
        <tissue evidence="2">Leaf</tissue>
    </source>
</reference>
<feature type="compositionally biased region" description="Polar residues" evidence="1">
    <location>
        <begin position="8"/>
        <end position="35"/>
    </location>
</feature>
<name>A0A6G1CCR2_9ORYZ</name>
<dbReference type="Proteomes" id="UP000479710">
    <property type="component" value="Unassembled WGS sequence"/>
</dbReference>
<organism evidence="2 3">
    <name type="scientific">Oryza meyeriana var. granulata</name>
    <dbReference type="NCBI Taxonomy" id="110450"/>
    <lineage>
        <taxon>Eukaryota</taxon>
        <taxon>Viridiplantae</taxon>
        <taxon>Streptophyta</taxon>
        <taxon>Embryophyta</taxon>
        <taxon>Tracheophyta</taxon>
        <taxon>Spermatophyta</taxon>
        <taxon>Magnoliopsida</taxon>
        <taxon>Liliopsida</taxon>
        <taxon>Poales</taxon>
        <taxon>Poaceae</taxon>
        <taxon>BOP clade</taxon>
        <taxon>Oryzoideae</taxon>
        <taxon>Oryzeae</taxon>
        <taxon>Oryzinae</taxon>
        <taxon>Oryza</taxon>
        <taxon>Oryza meyeriana</taxon>
    </lineage>
</organism>
<evidence type="ECO:0000313" key="2">
    <source>
        <dbReference type="EMBL" id="KAF0897962.1"/>
    </source>
</evidence>
<dbReference type="EMBL" id="SPHZ02000009">
    <property type="protein sequence ID" value="KAF0897962.1"/>
    <property type="molecule type" value="Genomic_DNA"/>
</dbReference>